<keyword evidence="2" id="KW-1185">Reference proteome</keyword>
<evidence type="ECO:0000313" key="2">
    <source>
        <dbReference type="Proteomes" id="UP000005239"/>
    </source>
</evidence>
<protein>
    <submittedName>
        <fullName evidence="1">Uncharacterized protein</fullName>
    </submittedName>
</protein>
<gene>
    <name evidence="1" type="primary">WBGene00090496</name>
</gene>
<dbReference type="Proteomes" id="UP000005239">
    <property type="component" value="Unassembled WGS sequence"/>
</dbReference>
<accession>A0A2A6BP49</accession>
<dbReference type="AlphaFoldDB" id="A0A2A6BP49"/>
<organism evidence="1 2">
    <name type="scientific">Pristionchus pacificus</name>
    <name type="common">Parasitic nematode worm</name>
    <dbReference type="NCBI Taxonomy" id="54126"/>
    <lineage>
        <taxon>Eukaryota</taxon>
        <taxon>Metazoa</taxon>
        <taxon>Ecdysozoa</taxon>
        <taxon>Nematoda</taxon>
        <taxon>Chromadorea</taxon>
        <taxon>Rhabditida</taxon>
        <taxon>Rhabditina</taxon>
        <taxon>Diplogasteromorpha</taxon>
        <taxon>Diplogasteroidea</taxon>
        <taxon>Neodiplogasteridae</taxon>
        <taxon>Pristionchus</taxon>
    </lineage>
</organism>
<sequence>MRPKLRLKVIVDNRSPQLNCPEDESSVETKALKSLSVLLLVFVCTRFSSTAISNIMNFAGASREAIDCAHGYAALKCTVTFSVDPPLNTVHRIDRRDTLPVSH</sequence>
<proteinExistence type="predicted"/>
<reference evidence="2" key="1">
    <citation type="journal article" date="2008" name="Nat. Genet.">
        <title>The Pristionchus pacificus genome provides a unique perspective on nematode lifestyle and parasitism.</title>
        <authorList>
            <person name="Dieterich C."/>
            <person name="Clifton S.W."/>
            <person name="Schuster L.N."/>
            <person name="Chinwalla A."/>
            <person name="Delehaunty K."/>
            <person name="Dinkelacker I."/>
            <person name="Fulton L."/>
            <person name="Fulton R."/>
            <person name="Godfrey J."/>
            <person name="Minx P."/>
            <person name="Mitreva M."/>
            <person name="Roeseler W."/>
            <person name="Tian H."/>
            <person name="Witte H."/>
            <person name="Yang S.P."/>
            <person name="Wilson R.K."/>
            <person name="Sommer R.J."/>
        </authorList>
    </citation>
    <scope>NUCLEOTIDE SEQUENCE [LARGE SCALE GENOMIC DNA]</scope>
    <source>
        <strain evidence="2">PS312</strain>
    </source>
</reference>
<dbReference type="EnsemblMetazoa" id="PPA00942.1">
    <property type="protein sequence ID" value="PPA00942.1"/>
    <property type="gene ID" value="WBGene00090496"/>
</dbReference>
<evidence type="ECO:0000313" key="1">
    <source>
        <dbReference type="EnsemblMetazoa" id="PPA00942.1"/>
    </source>
</evidence>
<reference evidence="1" key="2">
    <citation type="submission" date="2022-06" db="UniProtKB">
        <authorList>
            <consortium name="EnsemblMetazoa"/>
        </authorList>
    </citation>
    <scope>IDENTIFICATION</scope>
    <source>
        <strain evidence="1">PS312</strain>
    </source>
</reference>
<name>A0A2A6BP49_PRIPA</name>
<accession>A0A8R1U531</accession>